<dbReference type="GO" id="GO:0030149">
    <property type="term" value="P:sphingolipid catabolic process"/>
    <property type="evidence" value="ECO:0000318"/>
    <property type="project" value="GO_Central"/>
</dbReference>
<dbReference type="KEGG" id="cre:CHLRE_12g496300v5"/>
<gene>
    <name evidence="2" type="ORF">CHLRE_12g496300v5</name>
</gene>
<dbReference type="GeneID" id="5727940"/>
<protein>
    <submittedName>
        <fullName evidence="2">Uncharacterized protein</fullName>
    </submittedName>
</protein>
<feature type="region of interest" description="Disordered" evidence="1">
    <location>
        <begin position="570"/>
        <end position="596"/>
    </location>
</feature>
<dbReference type="ExpressionAtlas" id="A0A2K3D3I9">
    <property type="expression patterns" value="baseline and differential"/>
</dbReference>
<dbReference type="Gene3D" id="1.25.40.20">
    <property type="entry name" value="Ankyrin repeat-containing domain"/>
    <property type="match status" value="1"/>
</dbReference>
<dbReference type="InterPro" id="IPR036770">
    <property type="entry name" value="Ankyrin_rpt-contain_sf"/>
</dbReference>
<evidence type="ECO:0000256" key="1">
    <source>
        <dbReference type="SAM" id="MobiDB-lite"/>
    </source>
</evidence>
<name>A0A2K3D3I9_CHLRE</name>
<feature type="region of interest" description="Disordered" evidence="1">
    <location>
        <begin position="672"/>
        <end position="704"/>
    </location>
</feature>
<evidence type="ECO:0000313" key="2">
    <source>
        <dbReference type="EMBL" id="PNW75104.1"/>
    </source>
</evidence>
<proteinExistence type="predicted"/>
<dbReference type="GO" id="GO:0071944">
    <property type="term" value="C:cell periphery"/>
    <property type="evidence" value="ECO:0000318"/>
    <property type="project" value="GO_Central"/>
</dbReference>
<feature type="compositionally biased region" description="Gly residues" evidence="1">
    <location>
        <begin position="676"/>
        <end position="690"/>
    </location>
</feature>
<dbReference type="PANTHER" id="PTHR12393:SF6">
    <property type="entry name" value="SPHINGOMYELIN PHOSPHODIESTERASE 2"/>
    <property type="match status" value="1"/>
</dbReference>
<evidence type="ECO:0000313" key="3">
    <source>
        <dbReference type="Proteomes" id="UP000006906"/>
    </source>
</evidence>
<dbReference type="InParanoid" id="A0A2K3D3I9"/>
<sequence>MCSSSLARLSSGRATSSRRALRVPGHVCLLWSTAGARGPGVGSRSTSGAACIHHSALDAAVAVGDVSACEALLGAGAGWDGYAAELAAEGGHLPVLQLLQRRGMPLSMLCDAACVLRAACRGGHAHVVEWLETRKGAGFMTAEEMQSADGGSRSELAQQLAHRGRLSEEASRLSCMAAAAAKHGHTELFESIVTRLEQASKPATWAAQLLAAVAAGCSLELLQHCYSRWVGEGPGQLSLPDSPPAEEAPRLTDAKRKLLGRAGGSATPDALAKFDWLLEQWPSMRASLLQQERPPPNGIGWGVWRPLQRSEGDGWTRRLRELSARGCGFSMRDATYAVKADDVEAVSYLLPYITDTDMLSYMRFQAANCSHLAVLQLLQKRQKFCSKLVQQVLFHAADENTGIRAAADALICWWCEEADDETSGLRPQHWRVAFSNTASSGVAGLQTLQALHRRGGSEASCDLKELATGGCEEQMEWGAALLAEAGQPLPTFSAQEVWDIAAKHGNYAGLDWLRARGLIPHLPSPQWVAGQHMCAEGFFNGLSYWLRATAADVQAAAAAEGAAAEAAAAGQQHGSGSWSASAGVSSPESDSTAAMAAAARRLPASFRKRVLGEVARPHGEMLALPRPQLERIARLLEGPAEAQPRVHRQGNMKQELLKGHSTGTGRAAVAVRSGGVKKGAGARGGGGGKIGSFKSRGMGAAGKK</sequence>
<dbReference type="GO" id="GO:0004620">
    <property type="term" value="F:phospholipase activity"/>
    <property type="evidence" value="ECO:0000318"/>
    <property type="project" value="GO_Central"/>
</dbReference>
<dbReference type="EMBL" id="CM008973">
    <property type="protein sequence ID" value="PNW75104.1"/>
    <property type="molecule type" value="Genomic_DNA"/>
</dbReference>
<dbReference type="GO" id="GO:0005783">
    <property type="term" value="C:endoplasmic reticulum"/>
    <property type="evidence" value="ECO:0000318"/>
    <property type="project" value="GO_Central"/>
</dbReference>
<dbReference type="AlphaFoldDB" id="A0A2K3D3I9"/>
<dbReference type="Proteomes" id="UP000006906">
    <property type="component" value="Chromosome 12"/>
</dbReference>
<dbReference type="PANTHER" id="PTHR12393">
    <property type="entry name" value="SPHINGOMYELIN PHOSPHODIESTERASE RELATED"/>
    <property type="match status" value="1"/>
</dbReference>
<dbReference type="OrthoDB" id="2118844at2759"/>
<dbReference type="GO" id="GO:0046513">
    <property type="term" value="P:ceramide biosynthetic process"/>
    <property type="evidence" value="ECO:0000318"/>
    <property type="project" value="GO_Central"/>
</dbReference>
<reference evidence="2 3" key="1">
    <citation type="journal article" date="2007" name="Science">
        <title>The Chlamydomonas genome reveals the evolution of key animal and plant functions.</title>
        <authorList>
            <person name="Merchant S.S."/>
            <person name="Prochnik S.E."/>
            <person name="Vallon O."/>
            <person name="Harris E.H."/>
            <person name="Karpowicz S.J."/>
            <person name="Witman G.B."/>
            <person name="Terry A."/>
            <person name="Salamov A."/>
            <person name="Fritz-Laylin L.K."/>
            <person name="Marechal-Drouard L."/>
            <person name="Marshall W.F."/>
            <person name="Qu L.H."/>
            <person name="Nelson D.R."/>
            <person name="Sanderfoot A.A."/>
            <person name="Spalding M.H."/>
            <person name="Kapitonov V.V."/>
            <person name="Ren Q."/>
            <person name="Ferris P."/>
            <person name="Lindquist E."/>
            <person name="Shapiro H."/>
            <person name="Lucas S.M."/>
            <person name="Grimwood J."/>
            <person name="Schmutz J."/>
            <person name="Cardol P."/>
            <person name="Cerutti H."/>
            <person name="Chanfreau G."/>
            <person name="Chen C.L."/>
            <person name="Cognat V."/>
            <person name="Croft M.T."/>
            <person name="Dent R."/>
            <person name="Dutcher S."/>
            <person name="Fernandez E."/>
            <person name="Fukuzawa H."/>
            <person name="Gonzalez-Ballester D."/>
            <person name="Gonzalez-Halphen D."/>
            <person name="Hallmann A."/>
            <person name="Hanikenne M."/>
            <person name="Hippler M."/>
            <person name="Inwood W."/>
            <person name="Jabbari K."/>
            <person name="Kalanon M."/>
            <person name="Kuras R."/>
            <person name="Lefebvre P.A."/>
            <person name="Lemaire S.D."/>
            <person name="Lobanov A.V."/>
            <person name="Lohr M."/>
            <person name="Manuell A."/>
            <person name="Meier I."/>
            <person name="Mets L."/>
            <person name="Mittag M."/>
            <person name="Mittelmeier T."/>
            <person name="Moroney J.V."/>
            <person name="Moseley J."/>
            <person name="Napoli C."/>
            <person name="Nedelcu A.M."/>
            <person name="Niyogi K."/>
            <person name="Novoselov S.V."/>
            <person name="Paulsen I.T."/>
            <person name="Pazour G."/>
            <person name="Purton S."/>
            <person name="Ral J.P."/>
            <person name="Riano-Pachon D.M."/>
            <person name="Riekhof W."/>
            <person name="Rymarquis L."/>
            <person name="Schroda M."/>
            <person name="Stern D."/>
            <person name="Umen J."/>
            <person name="Willows R."/>
            <person name="Wilson N."/>
            <person name="Zimmer S.L."/>
            <person name="Allmer J."/>
            <person name="Balk J."/>
            <person name="Bisova K."/>
            <person name="Chen C.J."/>
            <person name="Elias M."/>
            <person name="Gendler K."/>
            <person name="Hauser C."/>
            <person name="Lamb M.R."/>
            <person name="Ledford H."/>
            <person name="Long J.C."/>
            <person name="Minagawa J."/>
            <person name="Page M.D."/>
            <person name="Pan J."/>
            <person name="Pootakham W."/>
            <person name="Roje S."/>
            <person name="Rose A."/>
            <person name="Stahlberg E."/>
            <person name="Terauchi A.M."/>
            <person name="Yang P."/>
            <person name="Ball S."/>
            <person name="Bowler C."/>
            <person name="Dieckmann C.L."/>
            <person name="Gladyshev V.N."/>
            <person name="Green P."/>
            <person name="Jorgensen R."/>
            <person name="Mayfield S."/>
            <person name="Mueller-Roeber B."/>
            <person name="Rajamani S."/>
            <person name="Sayre R.T."/>
            <person name="Brokstein P."/>
            <person name="Dubchak I."/>
            <person name="Goodstein D."/>
            <person name="Hornick L."/>
            <person name="Huang Y.W."/>
            <person name="Jhaveri J."/>
            <person name="Luo Y."/>
            <person name="Martinez D."/>
            <person name="Ngau W.C."/>
            <person name="Otillar B."/>
            <person name="Poliakov A."/>
            <person name="Porter A."/>
            <person name="Szajkowski L."/>
            <person name="Werner G."/>
            <person name="Zhou K."/>
            <person name="Grigoriev I.V."/>
            <person name="Rokhsar D.S."/>
            <person name="Grossman A.R."/>
        </authorList>
    </citation>
    <scope>NUCLEOTIDE SEQUENCE [LARGE SCALE GENOMIC DNA]</scope>
    <source>
        <strain evidence="3">CC-503</strain>
    </source>
</reference>
<organism evidence="2 3">
    <name type="scientific">Chlamydomonas reinhardtii</name>
    <name type="common">Chlamydomonas smithii</name>
    <dbReference type="NCBI Taxonomy" id="3055"/>
    <lineage>
        <taxon>Eukaryota</taxon>
        <taxon>Viridiplantae</taxon>
        <taxon>Chlorophyta</taxon>
        <taxon>core chlorophytes</taxon>
        <taxon>Chlorophyceae</taxon>
        <taxon>CS clade</taxon>
        <taxon>Chlamydomonadales</taxon>
        <taxon>Chlamydomonadaceae</taxon>
        <taxon>Chlamydomonas</taxon>
    </lineage>
</organism>
<accession>A0A2K3D3I9</accession>
<dbReference type="GO" id="GO:0016020">
    <property type="term" value="C:membrane"/>
    <property type="evidence" value="ECO:0000318"/>
    <property type="project" value="GO_Central"/>
</dbReference>
<keyword evidence="3" id="KW-1185">Reference proteome</keyword>
<dbReference type="SUPFAM" id="SSF48403">
    <property type="entry name" value="Ankyrin repeat"/>
    <property type="match status" value="1"/>
</dbReference>
<dbReference type="Gramene" id="PNW75104">
    <property type="protein sequence ID" value="PNW75104"/>
    <property type="gene ID" value="CHLRE_12g496300v5"/>
</dbReference>
<dbReference type="RefSeq" id="XP_042918354.1">
    <property type="nucleotide sequence ID" value="XM_043068010.1"/>
</dbReference>